<dbReference type="AlphaFoldDB" id="A0A0N4W8R0"/>
<dbReference type="InterPro" id="IPR020479">
    <property type="entry name" value="HD_metazoa"/>
</dbReference>
<sequence>MCLPVSMNSAQPTCASTSTLGVDDPANIGLPDDNCHQQFQLKDCGTSFLGNPTNLCTISDPVVDTNPYMQYQFAAGAQMAYFNSFMKATQTNKDCSVALRSQQQRRKPRVLFTQRQVNELEERFKRQRYVTAGEREELANRLGLSATQVKIWFQNRRYKCKRLAQDRTLQLSQLPFTPVSPKIASLLL</sequence>
<evidence type="ECO:0000259" key="7">
    <source>
        <dbReference type="PROSITE" id="PS50071"/>
    </source>
</evidence>
<reference evidence="10" key="1">
    <citation type="submission" date="2017-02" db="UniProtKB">
        <authorList>
            <consortium name="WormBaseParasite"/>
        </authorList>
    </citation>
    <scope>IDENTIFICATION</scope>
</reference>
<feature type="domain" description="Homeobox" evidence="7">
    <location>
        <begin position="103"/>
        <end position="163"/>
    </location>
</feature>
<evidence type="ECO:0000313" key="9">
    <source>
        <dbReference type="Proteomes" id="UP000268014"/>
    </source>
</evidence>
<dbReference type="PANTHER" id="PTHR24340:SF116">
    <property type="entry name" value="HOMEOBOX PROTEIN CEH-28"/>
    <property type="match status" value="1"/>
</dbReference>
<dbReference type="InterPro" id="IPR009057">
    <property type="entry name" value="Homeodomain-like_sf"/>
</dbReference>
<dbReference type="GO" id="GO:0005634">
    <property type="term" value="C:nucleus"/>
    <property type="evidence" value="ECO:0007669"/>
    <property type="project" value="UniProtKB-SubCell"/>
</dbReference>
<dbReference type="OrthoDB" id="3137333at2759"/>
<evidence type="ECO:0000256" key="3">
    <source>
        <dbReference type="ARBA" id="ARBA00023155"/>
    </source>
</evidence>
<proteinExistence type="predicted"/>
<comment type="subcellular location">
    <subcellularLocation>
        <location evidence="1 5 6">Nucleus</location>
    </subcellularLocation>
</comment>
<organism evidence="10">
    <name type="scientific">Haemonchus placei</name>
    <name type="common">Barber's pole worm</name>
    <dbReference type="NCBI Taxonomy" id="6290"/>
    <lineage>
        <taxon>Eukaryota</taxon>
        <taxon>Metazoa</taxon>
        <taxon>Ecdysozoa</taxon>
        <taxon>Nematoda</taxon>
        <taxon>Chromadorea</taxon>
        <taxon>Rhabditida</taxon>
        <taxon>Rhabditina</taxon>
        <taxon>Rhabditomorpha</taxon>
        <taxon>Strongyloidea</taxon>
        <taxon>Trichostrongylidae</taxon>
        <taxon>Haemonchus</taxon>
    </lineage>
</organism>
<dbReference type="PRINTS" id="PR00024">
    <property type="entry name" value="HOMEOBOX"/>
</dbReference>
<accession>A0A0N4W8R0</accession>
<evidence type="ECO:0000313" key="8">
    <source>
        <dbReference type="EMBL" id="VDO29520.1"/>
    </source>
</evidence>
<dbReference type="Gene3D" id="1.10.10.60">
    <property type="entry name" value="Homeodomain-like"/>
    <property type="match status" value="1"/>
</dbReference>
<dbReference type="GO" id="GO:0030154">
    <property type="term" value="P:cell differentiation"/>
    <property type="evidence" value="ECO:0007669"/>
    <property type="project" value="TreeGrafter"/>
</dbReference>
<dbReference type="STRING" id="6290.A0A0N4W8R0"/>
<dbReference type="PRINTS" id="PR00031">
    <property type="entry name" value="HTHREPRESSR"/>
</dbReference>
<evidence type="ECO:0000256" key="2">
    <source>
        <dbReference type="ARBA" id="ARBA00023125"/>
    </source>
</evidence>
<evidence type="ECO:0000256" key="5">
    <source>
        <dbReference type="PROSITE-ProRule" id="PRU00108"/>
    </source>
</evidence>
<dbReference type="EMBL" id="UZAF01016519">
    <property type="protein sequence ID" value="VDO29520.1"/>
    <property type="molecule type" value="Genomic_DNA"/>
</dbReference>
<dbReference type="InterPro" id="IPR050394">
    <property type="entry name" value="Homeobox_NK-like"/>
</dbReference>
<protein>
    <submittedName>
        <fullName evidence="10">Homeobox domain-containing protein</fullName>
    </submittedName>
</protein>
<keyword evidence="4 5" id="KW-0539">Nucleus</keyword>
<feature type="DNA-binding region" description="Homeobox" evidence="5">
    <location>
        <begin position="105"/>
        <end position="164"/>
    </location>
</feature>
<keyword evidence="2 5" id="KW-0238">DNA-binding</keyword>
<keyword evidence="3 5" id="KW-0371">Homeobox</keyword>
<dbReference type="InterPro" id="IPR001356">
    <property type="entry name" value="HD"/>
</dbReference>
<dbReference type="Pfam" id="PF00046">
    <property type="entry name" value="Homeodomain"/>
    <property type="match status" value="1"/>
</dbReference>
<evidence type="ECO:0000256" key="1">
    <source>
        <dbReference type="ARBA" id="ARBA00004123"/>
    </source>
</evidence>
<dbReference type="GO" id="GO:0000978">
    <property type="term" value="F:RNA polymerase II cis-regulatory region sequence-specific DNA binding"/>
    <property type="evidence" value="ECO:0007669"/>
    <property type="project" value="TreeGrafter"/>
</dbReference>
<evidence type="ECO:0000313" key="10">
    <source>
        <dbReference type="WBParaSite" id="HPLM_0000661801-mRNA-1"/>
    </source>
</evidence>
<evidence type="ECO:0000256" key="6">
    <source>
        <dbReference type="RuleBase" id="RU000682"/>
    </source>
</evidence>
<dbReference type="SUPFAM" id="SSF46689">
    <property type="entry name" value="Homeodomain-like"/>
    <property type="match status" value="1"/>
</dbReference>
<dbReference type="GO" id="GO:0000981">
    <property type="term" value="F:DNA-binding transcription factor activity, RNA polymerase II-specific"/>
    <property type="evidence" value="ECO:0007669"/>
    <property type="project" value="InterPro"/>
</dbReference>
<reference evidence="8 9" key="2">
    <citation type="submission" date="2018-11" db="EMBL/GenBank/DDBJ databases">
        <authorList>
            <consortium name="Pathogen Informatics"/>
        </authorList>
    </citation>
    <scope>NUCLEOTIDE SEQUENCE [LARGE SCALE GENOMIC DNA]</scope>
    <source>
        <strain evidence="8 9">MHpl1</strain>
    </source>
</reference>
<dbReference type="SMART" id="SM00389">
    <property type="entry name" value="HOX"/>
    <property type="match status" value="1"/>
</dbReference>
<dbReference type="CDD" id="cd00086">
    <property type="entry name" value="homeodomain"/>
    <property type="match status" value="1"/>
</dbReference>
<dbReference type="PROSITE" id="PS00027">
    <property type="entry name" value="HOMEOBOX_1"/>
    <property type="match status" value="1"/>
</dbReference>
<gene>
    <name evidence="8" type="ORF">HPLM_LOCUS6610</name>
</gene>
<evidence type="ECO:0000256" key="4">
    <source>
        <dbReference type="ARBA" id="ARBA00023242"/>
    </source>
</evidence>
<dbReference type="Proteomes" id="UP000268014">
    <property type="component" value="Unassembled WGS sequence"/>
</dbReference>
<name>A0A0N4W8R0_HAEPC</name>
<dbReference type="PROSITE" id="PS50071">
    <property type="entry name" value="HOMEOBOX_2"/>
    <property type="match status" value="1"/>
</dbReference>
<dbReference type="InterPro" id="IPR017970">
    <property type="entry name" value="Homeobox_CS"/>
</dbReference>
<dbReference type="WBParaSite" id="HPLM_0000661801-mRNA-1">
    <property type="protein sequence ID" value="HPLM_0000661801-mRNA-1"/>
    <property type="gene ID" value="HPLM_0000661801"/>
</dbReference>
<dbReference type="InterPro" id="IPR000047">
    <property type="entry name" value="HTH_motif"/>
</dbReference>
<dbReference type="OMA" id="MAYFNSF"/>
<dbReference type="PANTHER" id="PTHR24340">
    <property type="entry name" value="HOMEOBOX PROTEIN NKX"/>
    <property type="match status" value="1"/>
</dbReference>
<keyword evidence="9" id="KW-1185">Reference proteome</keyword>